<dbReference type="PANTHER" id="PTHR10629:SF52">
    <property type="entry name" value="DNA (CYTOSINE-5)-METHYLTRANSFERASE 1"/>
    <property type="match status" value="1"/>
</dbReference>
<organism evidence="5 6">
    <name type="scientific">Magallana gigas</name>
    <name type="common">Pacific oyster</name>
    <name type="synonym">Crassostrea gigas</name>
    <dbReference type="NCBI Taxonomy" id="29159"/>
    <lineage>
        <taxon>Eukaryota</taxon>
        <taxon>Metazoa</taxon>
        <taxon>Spiralia</taxon>
        <taxon>Lophotrochozoa</taxon>
        <taxon>Mollusca</taxon>
        <taxon>Bivalvia</taxon>
        <taxon>Autobranchia</taxon>
        <taxon>Pteriomorphia</taxon>
        <taxon>Ostreida</taxon>
        <taxon>Ostreoidea</taxon>
        <taxon>Ostreidae</taxon>
        <taxon>Magallana</taxon>
    </lineage>
</organism>
<proteinExistence type="predicted"/>
<dbReference type="EC" id="2.1.1.37" evidence="1"/>
<dbReference type="GO" id="GO:0005634">
    <property type="term" value="C:nucleus"/>
    <property type="evidence" value="ECO:0007669"/>
    <property type="project" value="TreeGrafter"/>
</dbReference>
<evidence type="ECO:0000256" key="2">
    <source>
        <dbReference type="ARBA" id="ARBA00022603"/>
    </source>
</evidence>
<dbReference type="InterPro" id="IPR001525">
    <property type="entry name" value="C5_MeTfrase"/>
</dbReference>
<protein>
    <recommendedName>
        <fullName evidence="1">DNA (cytosine-5-)-methyltransferase</fullName>
        <ecNumber evidence="1">2.1.1.37</ecNumber>
    </recommendedName>
</protein>
<keyword evidence="6" id="KW-1185">Reference proteome</keyword>
<dbReference type="PANTHER" id="PTHR10629">
    <property type="entry name" value="CYTOSINE-SPECIFIC METHYLTRANSFERASE"/>
    <property type="match status" value="1"/>
</dbReference>
<dbReference type="EnsemblMetazoa" id="G28157.1">
    <property type="protein sequence ID" value="G28157.1:cds"/>
    <property type="gene ID" value="G28157"/>
</dbReference>
<dbReference type="InterPro" id="IPR050390">
    <property type="entry name" value="C5-Methyltransferase"/>
</dbReference>
<dbReference type="SUPFAM" id="SSF53335">
    <property type="entry name" value="S-adenosyl-L-methionine-dependent methyltransferases"/>
    <property type="match status" value="1"/>
</dbReference>
<accession>A0A8W8LGU0</accession>
<reference evidence="5" key="1">
    <citation type="submission" date="2022-08" db="UniProtKB">
        <authorList>
            <consortium name="EnsemblMetazoa"/>
        </authorList>
    </citation>
    <scope>IDENTIFICATION</scope>
    <source>
        <strain evidence="5">05x7-T-G4-1.051#20</strain>
    </source>
</reference>
<evidence type="ECO:0000256" key="1">
    <source>
        <dbReference type="ARBA" id="ARBA00011975"/>
    </source>
</evidence>
<dbReference type="Gene3D" id="3.90.120.10">
    <property type="entry name" value="DNA Methylase, subunit A, domain 2"/>
    <property type="match status" value="1"/>
</dbReference>
<evidence type="ECO:0000313" key="5">
    <source>
        <dbReference type="EnsemblMetazoa" id="G28157.1:cds"/>
    </source>
</evidence>
<evidence type="ECO:0000256" key="3">
    <source>
        <dbReference type="ARBA" id="ARBA00022679"/>
    </source>
</evidence>
<keyword evidence="2" id="KW-0489">Methyltransferase</keyword>
<dbReference type="GO" id="GO:0003886">
    <property type="term" value="F:DNA (cytosine-5-)-methyltransferase activity"/>
    <property type="evidence" value="ECO:0007669"/>
    <property type="project" value="UniProtKB-EC"/>
</dbReference>
<dbReference type="Proteomes" id="UP000005408">
    <property type="component" value="Unassembled WGS sequence"/>
</dbReference>
<dbReference type="GO" id="GO:0003677">
    <property type="term" value="F:DNA binding"/>
    <property type="evidence" value="ECO:0007669"/>
    <property type="project" value="TreeGrafter"/>
</dbReference>
<evidence type="ECO:0000313" key="6">
    <source>
        <dbReference type="Proteomes" id="UP000005408"/>
    </source>
</evidence>
<keyword evidence="4" id="KW-0949">S-adenosyl-L-methionine</keyword>
<dbReference type="GO" id="GO:0032259">
    <property type="term" value="P:methylation"/>
    <property type="evidence" value="ECO:0007669"/>
    <property type="project" value="UniProtKB-KW"/>
</dbReference>
<dbReference type="GO" id="GO:0044027">
    <property type="term" value="P:negative regulation of gene expression via chromosomal CpG island methylation"/>
    <property type="evidence" value="ECO:0007669"/>
    <property type="project" value="TreeGrafter"/>
</dbReference>
<dbReference type="Pfam" id="PF00145">
    <property type="entry name" value="DNA_methylase"/>
    <property type="match status" value="1"/>
</dbReference>
<sequence length="144" mass="16594">MGKQGRVLQPQQHQVVSVRECARFQGFPDTYRFFGNILDKHRQVSNEFDLMARFIGLEIQKSLEWKTAQQPDIENRDRGQRIMQSSEAQSSSVCCPLRPSFPSCDIICNDAADGEPQTFCCSHVMTVGNDLHFFTHSTHGVWWW</sequence>
<name>A0A8W8LGU0_MAGGI</name>
<evidence type="ECO:0000256" key="4">
    <source>
        <dbReference type="ARBA" id="ARBA00022691"/>
    </source>
</evidence>
<keyword evidence="3" id="KW-0808">Transferase</keyword>
<dbReference type="AlphaFoldDB" id="A0A8W8LGU0"/>
<dbReference type="InterPro" id="IPR029063">
    <property type="entry name" value="SAM-dependent_MTases_sf"/>
</dbReference>